<organism evidence="2 3">
    <name type="scientific">Parnassius mnemosyne</name>
    <name type="common">clouded apollo</name>
    <dbReference type="NCBI Taxonomy" id="213953"/>
    <lineage>
        <taxon>Eukaryota</taxon>
        <taxon>Metazoa</taxon>
        <taxon>Ecdysozoa</taxon>
        <taxon>Arthropoda</taxon>
        <taxon>Hexapoda</taxon>
        <taxon>Insecta</taxon>
        <taxon>Pterygota</taxon>
        <taxon>Neoptera</taxon>
        <taxon>Endopterygota</taxon>
        <taxon>Lepidoptera</taxon>
        <taxon>Glossata</taxon>
        <taxon>Ditrysia</taxon>
        <taxon>Papilionoidea</taxon>
        <taxon>Papilionidae</taxon>
        <taxon>Parnassiinae</taxon>
        <taxon>Parnassini</taxon>
        <taxon>Parnassius</taxon>
        <taxon>Driopa</taxon>
    </lineage>
</organism>
<dbReference type="EMBL" id="CAVLGL010000068">
    <property type="protein sequence ID" value="CAK1584083.1"/>
    <property type="molecule type" value="Genomic_DNA"/>
</dbReference>
<keyword evidence="3" id="KW-1185">Reference proteome</keyword>
<protein>
    <recommendedName>
        <fullName evidence="4">Secreted protein</fullName>
    </recommendedName>
</protein>
<feature type="chain" id="PRO_5043942732" description="Secreted protein" evidence="1">
    <location>
        <begin position="18"/>
        <end position="76"/>
    </location>
</feature>
<reference evidence="2 3" key="1">
    <citation type="submission" date="2023-11" db="EMBL/GenBank/DDBJ databases">
        <authorList>
            <person name="Hedman E."/>
            <person name="Englund M."/>
            <person name="Stromberg M."/>
            <person name="Nyberg Akerstrom W."/>
            <person name="Nylinder S."/>
            <person name="Jareborg N."/>
            <person name="Kallberg Y."/>
            <person name="Kronander E."/>
        </authorList>
    </citation>
    <scope>NUCLEOTIDE SEQUENCE [LARGE SCALE GENOMIC DNA]</scope>
</reference>
<evidence type="ECO:0008006" key="4">
    <source>
        <dbReference type="Google" id="ProtNLM"/>
    </source>
</evidence>
<gene>
    <name evidence="2" type="ORF">PARMNEM_LOCUS5401</name>
</gene>
<comment type="caution">
    <text evidence="2">The sequence shown here is derived from an EMBL/GenBank/DDBJ whole genome shotgun (WGS) entry which is preliminary data.</text>
</comment>
<keyword evidence="1" id="KW-0732">Signal</keyword>
<evidence type="ECO:0000256" key="1">
    <source>
        <dbReference type="SAM" id="SignalP"/>
    </source>
</evidence>
<evidence type="ECO:0000313" key="2">
    <source>
        <dbReference type="EMBL" id="CAK1584083.1"/>
    </source>
</evidence>
<evidence type="ECO:0000313" key="3">
    <source>
        <dbReference type="Proteomes" id="UP001314205"/>
    </source>
</evidence>
<proteinExistence type="predicted"/>
<sequence>MIVLLYFFAFLINRCVGVIYHLNDSEYNRMPALFALDDYQSCMSNPEGLYCLAQFDLHSDQSTELITLIRVSINIF</sequence>
<dbReference type="Proteomes" id="UP001314205">
    <property type="component" value="Unassembled WGS sequence"/>
</dbReference>
<feature type="signal peptide" evidence="1">
    <location>
        <begin position="1"/>
        <end position="17"/>
    </location>
</feature>
<dbReference type="AlphaFoldDB" id="A0AAV1KM28"/>
<accession>A0AAV1KM28</accession>
<name>A0AAV1KM28_9NEOP</name>